<dbReference type="Proteomes" id="UP001162162">
    <property type="component" value="Unassembled WGS sequence"/>
</dbReference>
<dbReference type="EMBL" id="JAPWTK010000009">
    <property type="protein sequence ID" value="KAJ8960282.1"/>
    <property type="molecule type" value="Genomic_DNA"/>
</dbReference>
<sequence length="356" mass="40847">MGHVRKVPSKTGRQAVVDDDTKLNLLLALEENPITPARQLARDNWFYVVKHLSPASSQFGKYEWLVGVVRKNHIDKIQNLPWKLVGSSFLNYQACLERDLSLNVFTAAISNRRPRVGYFWDYTPRQMLVVMNVPEGLKNTYKQKIFEIGAAYQLFQILQNIPAYLLDYKYGPLQITCTDLSPALGLLALTLRNNLLCVIAGKLTHLDNPKDKIDNNEKSGIYEIICKDCDENSVRERNYPQRDSFGTGLSDAPKECGARGVTRRGHRGKFCPIPSLKRLEMEHKPSLGLALQKDQRRKVIIGSFRMRYAEYKLINDLLRGYLKCKAYINRLDNIEDLKQKISNKIQAMPEDFLIEV</sequence>
<keyword evidence="2" id="KW-1185">Reference proteome</keyword>
<name>A0AAV8Z9Q5_9CUCU</name>
<gene>
    <name evidence="1" type="ORF">NQ318_004007</name>
</gene>
<protein>
    <submittedName>
        <fullName evidence="1">Uncharacterized protein</fullName>
    </submittedName>
</protein>
<accession>A0AAV8Z9Q5</accession>
<organism evidence="1 2">
    <name type="scientific">Aromia moschata</name>
    <dbReference type="NCBI Taxonomy" id="1265417"/>
    <lineage>
        <taxon>Eukaryota</taxon>
        <taxon>Metazoa</taxon>
        <taxon>Ecdysozoa</taxon>
        <taxon>Arthropoda</taxon>
        <taxon>Hexapoda</taxon>
        <taxon>Insecta</taxon>
        <taxon>Pterygota</taxon>
        <taxon>Neoptera</taxon>
        <taxon>Endopterygota</taxon>
        <taxon>Coleoptera</taxon>
        <taxon>Polyphaga</taxon>
        <taxon>Cucujiformia</taxon>
        <taxon>Chrysomeloidea</taxon>
        <taxon>Cerambycidae</taxon>
        <taxon>Cerambycinae</taxon>
        <taxon>Callichromatini</taxon>
        <taxon>Aromia</taxon>
    </lineage>
</organism>
<dbReference type="AlphaFoldDB" id="A0AAV8Z9Q5"/>
<proteinExistence type="predicted"/>
<reference evidence="1" key="1">
    <citation type="journal article" date="2023" name="Insect Mol. Biol.">
        <title>Genome sequencing provides insights into the evolution of gene families encoding plant cell wall-degrading enzymes in longhorned beetles.</title>
        <authorList>
            <person name="Shin N.R."/>
            <person name="Okamura Y."/>
            <person name="Kirsch R."/>
            <person name="Pauchet Y."/>
        </authorList>
    </citation>
    <scope>NUCLEOTIDE SEQUENCE</scope>
    <source>
        <strain evidence="1">AMC_N1</strain>
    </source>
</reference>
<comment type="caution">
    <text evidence="1">The sequence shown here is derived from an EMBL/GenBank/DDBJ whole genome shotgun (WGS) entry which is preliminary data.</text>
</comment>
<evidence type="ECO:0000313" key="2">
    <source>
        <dbReference type="Proteomes" id="UP001162162"/>
    </source>
</evidence>
<evidence type="ECO:0000313" key="1">
    <source>
        <dbReference type="EMBL" id="KAJ8960282.1"/>
    </source>
</evidence>